<accession>A0A6A6XIT3</accession>
<dbReference type="InterPro" id="IPR029058">
    <property type="entry name" value="AB_hydrolase_fold"/>
</dbReference>
<dbReference type="InterPro" id="IPR000073">
    <property type="entry name" value="AB_hydrolase_1"/>
</dbReference>
<organism evidence="2 3">
    <name type="scientific">Melanomma pulvis-pyrius CBS 109.77</name>
    <dbReference type="NCBI Taxonomy" id="1314802"/>
    <lineage>
        <taxon>Eukaryota</taxon>
        <taxon>Fungi</taxon>
        <taxon>Dikarya</taxon>
        <taxon>Ascomycota</taxon>
        <taxon>Pezizomycotina</taxon>
        <taxon>Dothideomycetes</taxon>
        <taxon>Pleosporomycetidae</taxon>
        <taxon>Pleosporales</taxon>
        <taxon>Melanommataceae</taxon>
        <taxon>Melanomma</taxon>
    </lineage>
</organism>
<dbReference type="InterPro" id="IPR050228">
    <property type="entry name" value="Carboxylesterase_BioH"/>
</dbReference>
<feature type="domain" description="AB hydrolase-1" evidence="1">
    <location>
        <begin position="62"/>
        <end position="300"/>
    </location>
</feature>
<keyword evidence="2" id="KW-0378">Hydrolase</keyword>
<dbReference type="Gene3D" id="3.40.50.1820">
    <property type="entry name" value="alpha/beta hydrolase"/>
    <property type="match status" value="1"/>
</dbReference>
<dbReference type="Proteomes" id="UP000799757">
    <property type="component" value="Unassembled WGS sequence"/>
</dbReference>
<reference evidence="2" key="1">
    <citation type="journal article" date="2020" name="Stud. Mycol.">
        <title>101 Dothideomycetes genomes: a test case for predicting lifestyles and emergence of pathogens.</title>
        <authorList>
            <person name="Haridas S."/>
            <person name="Albert R."/>
            <person name="Binder M."/>
            <person name="Bloem J."/>
            <person name="Labutti K."/>
            <person name="Salamov A."/>
            <person name="Andreopoulos B."/>
            <person name="Baker S."/>
            <person name="Barry K."/>
            <person name="Bills G."/>
            <person name="Bluhm B."/>
            <person name="Cannon C."/>
            <person name="Castanera R."/>
            <person name="Culley D."/>
            <person name="Daum C."/>
            <person name="Ezra D."/>
            <person name="Gonzalez J."/>
            <person name="Henrissat B."/>
            <person name="Kuo A."/>
            <person name="Liang C."/>
            <person name="Lipzen A."/>
            <person name="Lutzoni F."/>
            <person name="Magnuson J."/>
            <person name="Mondo S."/>
            <person name="Nolan M."/>
            <person name="Ohm R."/>
            <person name="Pangilinan J."/>
            <person name="Park H.-J."/>
            <person name="Ramirez L."/>
            <person name="Alfaro M."/>
            <person name="Sun H."/>
            <person name="Tritt A."/>
            <person name="Yoshinaga Y."/>
            <person name="Zwiers L.-H."/>
            <person name="Turgeon B."/>
            <person name="Goodwin S."/>
            <person name="Spatafora J."/>
            <person name="Crous P."/>
            <person name="Grigoriev I."/>
        </authorList>
    </citation>
    <scope>NUCLEOTIDE SEQUENCE</scope>
    <source>
        <strain evidence="2">CBS 109.77</strain>
    </source>
</reference>
<evidence type="ECO:0000313" key="2">
    <source>
        <dbReference type="EMBL" id="KAF2796406.1"/>
    </source>
</evidence>
<dbReference type="EMBL" id="MU001832">
    <property type="protein sequence ID" value="KAF2796406.1"/>
    <property type="molecule type" value="Genomic_DNA"/>
</dbReference>
<dbReference type="PANTHER" id="PTHR43194:SF2">
    <property type="entry name" value="PEROXISOMAL MEMBRANE PROTEIN LPX1"/>
    <property type="match status" value="1"/>
</dbReference>
<proteinExistence type="predicted"/>
<name>A0A6A6XIT3_9PLEO</name>
<dbReference type="SUPFAM" id="SSF53474">
    <property type="entry name" value="alpha/beta-Hydrolases"/>
    <property type="match status" value="1"/>
</dbReference>
<dbReference type="AlphaFoldDB" id="A0A6A6XIT3"/>
<evidence type="ECO:0000313" key="3">
    <source>
        <dbReference type="Proteomes" id="UP000799757"/>
    </source>
</evidence>
<sequence length="381" mass="41908">MPFGPFALQWRAPTPNPPSPSTLPPGITRTYISTPSGPLELLTALPSSNPTPSSSPPSPPPLFFAHGGFGSAAVWLSYMQFFSSHGIPCYALSYRGHGASWYPSLLRMYFTTRGAMGQDLVAGIKAVEGLETERRRAQEAVRVVLVAHSAGGALGQYVLGRGLVRVQGFCMCAAVPGFGSVSVYSFWSLSAPIHFPYRLFHPRYILATTPQVHAAFFTPETPTQLVRALERILSPYESMLWPMQTMFRFVTGGDVLASITGWGLRKARKVRAGNGDGVGTPASVPDRLLVLAAEKDVLCRPDILLDAAKRYRAAFRELVREGKVDGISSRDLRTESEREQEEDGDGVRFKVVRGLGHHLQNHEEWERGAKEILEWVETLKI</sequence>
<evidence type="ECO:0000259" key="1">
    <source>
        <dbReference type="Pfam" id="PF12697"/>
    </source>
</evidence>
<gene>
    <name evidence="2" type="ORF">K505DRAFT_359361</name>
</gene>
<keyword evidence="3" id="KW-1185">Reference proteome</keyword>
<dbReference type="PANTHER" id="PTHR43194">
    <property type="entry name" value="HYDROLASE ALPHA/BETA FOLD FAMILY"/>
    <property type="match status" value="1"/>
</dbReference>
<dbReference type="OrthoDB" id="8119704at2759"/>
<dbReference type="Pfam" id="PF12697">
    <property type="entry name" value="Abhydrolase_6"/>
    <property type="match status" value="1"/>
</dbReference>
<protein>
    <submittedName>
        <fullName evidence="2">Alpha/beta-hydrolase</fullName>
    </submittedName>
</protein>
<dbReference type="GO" id="GO:0016787">
    <property type="term" value="F:hydrolase activity"/>
    <property type="evidence" value="ECO:0007669"/>
    <property type="project" value="UniProtKB-KW"/>
</dbReference>